<name>A0A1J1IEE8_9DIPT</name>
<reference evidence="2 3" key="1">
    <citation type="submission" date="2015-04" db="EMBL/GenBank/DDBJ databases">
        <authorList>
            <person name="Syromyatnikov M.Y."/>
            <person name="Popov V.N."/>
        </authorList>
    </citation>
    <scope>NUCLEOTIDE SEQUENCE [LARGE SCALE GENOMIC DNA]</scope>
</reference>
<feature type="compositionally biased region" description="Basic residues" evidence="1">
    <location>
        <begin position="1"/>
        <end position="11"/>
    </location>
</feature>
<dbReference type="OrthoDB" id="5919137at2759"/>
<keyword evidence="3" id="KW-1185">Reference proteome</keyword>
<evidence type="ECO:0000256" key="1">
    <source>
        <dbReference type="SAM" id="MobiDB-lite"/>
    </source>
</evidence>
<feature type="region of interest" description="Disordered" evidence="1">
    <location>
        <begin position="1"/>
        <end position="23"/>
    </location>
</feature>
<dbReference type="AlphaFoldDB" id="A0A1J1IEE8"/>
<organism evidence="2 3">
    <name type="scientific">Clunio marinus</name>
    <dbReference type="NCBI Taxonomy" id="568069"/>
    <lineage>
        <taxon>Eukaryota</taxon>
        <taxon>Metazoa</taxon>
        <taxon>Ecdysozoa</taxon>
        <taxon>Arthropoda</taxon>
        <taxon>Hexapoda</taxon>
        <taxon>Insecta</taxon>
        <taxon>Pterygota</taxon>
        <taxon>Neoptera</taxon>
        <taxon>Endopterygota</taxon>
        <taxon>Diptera</taxon>
        <taxon>Nematocera</taxon>
        <taxon>Chironomoidea</taxon>
        <taxon>Chironomidae</taxon>
        <taxon>Clunio</taxon>
    </lineage>
</organism>
<evidence type="ECO:0000313" key="3">
    <source>
        <dbReference type="Proteomes" id="UP000183832"/>
    </source>
</evidence>
<proteinExistence type="predicted"/>
<gene>
    <name evidence="2" type="primary">similar to preprotachykinin</name>
    <name evidence="2" type="ORF">CLUMA_CG012038</name>
</gene>
<dbReference type="Proteomes" id="UP000183832">
    <property type="component" value="Unassembled WGS sequence"/>
</dbReference>
<dbReference type="EMBL" id="CVRI01000048">
    <property type="protein sequence ID" value="CRK98587.1"/>
    <property type="molecule type" value="Genomic_DNA"/>
</dbReference>
<protein>
    <submittedName>
        <fullName evidence="2">CLUMA_CG012038, isoform A</fullName>
    </submittedName>
</protein>
<accession>A0A1J1IEE8</accession>
<evidence type="ECO:0000313" key="2">
    <source>
        <dbReference type="EMBL" id="CRK98587.1"/>
    </source>
</evidence>
<feature type="compositionally biased region" description="Polar residues" evidence="1">
    <location>
        <begin position="12"/>
        <end position="22"/>
    </location>
</feature>
<sequence length="198" mass="22514">MRNVKGSRGRRSINTDQSSTIESGVGNDAIKELSGLRDTLMGFERNIRAPKGFFGMRGKKDYNQQFAEKRALFGIQQNLNGLRERTRFVEPQTGENDGYPYPKRAPAQGFFGMRGKKFGDYDLSGSLNDKRAPKGFMGMRGKKSFGDDEDIDDPQVFDYNYNSIYEQNEKRAPTNAFMGMRGKRSLSDDKSPFNLMLR</sequence>